<keyword evidence="1" id="KW-0812">Transmembrane</keyword>
<protein>
    <recommendedName>
        <fullName evidence="2">DUF6286 domain-containing protein</fullName>
    </recommendedName>
</protein>
<dbReference type="RefSeq" id="WP_190110900.1">
    <property type="nucleotide sequence ID" value="NZ_BMVB01000011.1"/>
</dbReference>
<evidence type="ECO:0000256" key="1">
    <source>
        <dbReference type="SAM" id="Phobius"/>
    </source>
</evidence>
<feature type="domain" description="DUF6286" evidence="2">
    <location>
        <begin position="89"/>
        <end position="192"/>
    </location>
</feature>
<feature type="transmembrane region" description="Helical" evidence="1">
    <location>
        <begin position="32"/>
        <end position="51"/>
    </location>
</feature>
<dbReference type="AlphaFoldDB" id="A0A918TPP9"/>
<organism evidence="3 4">
    <name type="scientific">Streptomyces cinnamoneus</name>
    <name type="common">Streptoverticillium cinnamoneum</name>
    <dbReference type="NCBI Taxonomy" id="53446"/>
    <lineage>
        <taxon>Bacteria</taxon>
        <taxon>Bacillati</taxon>
        <taxon>Actinomycetota</taxon>
        <taxon>Actinomycetes</taxon>
        <taxon>Kitasatosporales</taxon>
        <taxon>Streptomycetaceae</taxon>
        <taxon>Streptomyces</taxon>
        <taxon>Streptomyces cinnamoneus group</taxon>
    </lineage>
</organism>
<keyword evidence="1" id="KW-0472">Membrane</keyword>
<reference evidence="3" key="2">
    <citation type="submission" date="2020-09" db="EMBL/GenBank/DDBJ databases">
        <authorList>
            <person name="Sun Q."/>
            <person name="Ohkuma M."/>
        </authorList>
    </citation>
    <scope>NUCLEOTIDE SEQUENCE</scope>
    <source>
        <strain evidence="3">JCM 4633</strain>
    </source>
</reference>
<name>A0A918TPP9_STRCJ</name>
<evidence type="ECO:0000313" key="3">
    <source>
        <dbReference type="EMBL" id="GHC56720.1"/>
    </source>
</evidence>
<evidence type="ECO:0000259" key="2">
    <source>
        <dbReference type="Pfam" id="PF19803"/>
    </source>
</evidence>
<accession>A0A918TPP9</accession>
<feature type="transmembrane region" description="Helical" evidence="1">
    <location>
        <begin position="79"/>
        <end position="100"/>
    </location>
</feature>
<proteinExistence type="predicted"/>
<dbReference type="InterPro" id="IPR046253">
    <property type="entry name" value="DUF6286"/>
</dbReference>
<evidence type="ECO:0000313" key="4">
    <source>
        <dbReference type="Proteomes" id="UP000646244"/>
    </source>
</evidence>
<dbReference type="Pfam" id="PF19803">
    <property type="entry name" value="DUF6286"/>
    <property type="match status" value="1"/>
</dbReference>
<dbReference type="EMBL" id="BMVB01000011">
    <property type="protein sequence ID" value="GHC56720.1"/>
    <property type="molecule type" value="Genomic_DNA"/>
</dbReference>
<gene>
    <name evidence="3" type="ORF">GCM10010507_36720</name>
</gene>
<sequence>MSGVPLQKTPPDAPPPGDGAAHRFWSVRRLPAALVAAVVLAAAGFLLYDIVSVRTGHPALRWRRRLARELAERPLGDGWVTAGAAVAVLVGLWLVVLAVTPGLRGVLPMRRAAGVRAGLDRRAAALALRDRALTVSGVQSVRVDVGRRVVRARVQSHFRDLDEVRTDVNSVLAEGVRELGLAREPSLSVHVRRAAKG</sequence>
<keyword evidence="1" id="KW-1133">Transmembrane helix</keyword>
<reference evidence="3" key="1">
    <citation type="journal article" date="2014" name="Int. J. Syst. Evol. Microbiol.">
        <title>Complete genome sequence of Corynebacterium casei LMG S-19264T (=DSM 44701T), isolated from a smear-ripened cheese.</title>
        <authorList>
            <consortium name="US DOE Joint Genome Institute (JGI-PGF)"/>
            <person name="Walter F."/>
            <person name="Albersmeier A."/>
            <person name="Kalinowski J."/>
            <person name="Ruckert C."/>
        </authorList>
    </citation>
    <scope>NUCLEOTIDE SEQUENCE</scope>
    <source>
        <strain evidence="3">JCM 4633</strain>
    </source>
</reference>
<comment type="caution">
    <text evidence="3">The sequence shown here is derived from an EMBL/GenBank/DDBJ whole genome shotgun (WGS) entry which is preliminary data.</text>
</comment>
<dbReference type="Proteomes" id="UP000646244">
    <property type="component" value="Unassembled WGS sequence"/>
</dbReference>